<keyword evidence="3" id="KW-1185">Reference proteome</keyword>
<comment type="caution">
    <text evidence="2">The sequence shown here is derived from an EMBL/GenBank/DDBJ whole genome shotgun (WGS) entry which is preliminary data.</text>
</comment>
<evidence type="ECO:0000313" key="2">
    <source>
        <dbReference type="EMBL" id="KAF3964375.1"/>
    </source>
</evidence>
<gene>
    <name evidence="2" type="ORF">CMV_011326</name>
</gene>
<evidence type="ECO:0000256" key="1">
    <source>
        <dbReference type="SAM" id="Phobius"/>
    </source>
</evidence>
<reference evidence="2" key="1">
    <citation type="submission" date="2020-03" db="EMBL/GenBank/DDBJ databases">
        <title>Castanea mollissima Vanexum genome sequencing.</title>
        <authorList>
            <person name="Staton M."/>
        </authorList>
    </citation>
    <scope>NUCLEOTIDE SEQUENCE</scope>
    <source>
        <tissue evidence="2">Leaf</tissue>
    </source>
</reference>
<dbReference type="Proteomes" id="UP000737018">
    <property type="component" value="Unassembled WGS sequence"/>
</dbReference>
<keyword evidence="1" id="KW-0812">Transmembrane</keyword>
<keyword evidence="1" id="KW-1133">Transmembrane helix</keyword>
<evidence type="ECO:0000313" key="3">
    <source>
        <dbReference type="Proteomes" id="UP000737018"/>
    </source>
</evidence>
<sequence length="114" mass="12938">MSCCCHHLLESGLCCQHHGFSSIVTNLASWCGMLLLVISCTLLKGIKHQFTPCALIIRKTFTKGYSYVRLVKKDNHTLWNWMNIRQLSSVHGQWLPLDNYCCRGLITGCSLHSI</sequence>
<protein>
    <submittedName>
        <fullName evidence="2">Uncharacterized protein</fullName>
    </submittedName>
</protein>
<feature type="transmembrane region" description="Helical" evidence="1">
    <location>
        <begin position="27"/>
        <end position="46"/>
    </location>
</feature>
<proteinExistence type="predicted"/>
<name>A0A8J4VNX1_9ROSI</name>
<dbReference type="EMBL" id="JRKL02001374">
    <property type="protein sequence ID" value="KAF3964375.1"/>
    <property type="molecule type" value="Genomic_DNA"/>
</dbReference>
<keyword evidence="1" id="KW-0472">Membrane</keyword>
<organism evidence="2 3">
    <name type="scientific">Castanea mollissima</name>
    <name type="common">Chinese chestnut</name>
    <dbReference type="NCBI Taxonomy" id="60419"/>
    <lineage>
        <taxon>Eukaryota</taxon>
        <taxon>Viridiplantae</taxon>
        <taxon>Streptophyta</taxon>
        <taxon>Embryophyta</taxon>
        <taxon>Tracheophyta</taxon>
        <taxon>Spermatophyta</taxon>
        <taxon>Magnoliopsida</taxon>
        <taxon>eudicotyledons</taxon>
        <taxon>Gunneridae</taxon>
        <taxon>Pentapetalae</taxon>
        <taxon>rosids</taxon>
        <taxon>fabids</taxon>
        <taxon>Fagales</taxon>
        <taxon>Fagaceae</taxon>
        <taxon>Castanea</taxon>
    </lineage>
</organism>
<dbReference type="AlphaFoldDB" id="A0A8J4VNX1"/>
<accession>A0A8J4VNX1</accession>